<name>A0A3A4NQS2_ABYX5</name>
<evidence type="ECO:0000259" key="1">
    <source>
        <dbReference type="Pfam" id="PF02464"/>
    </source>
</evidence>
<dbReference type="EMBL" id="QZKU01000109">
    <property type="protein sequence ID" value="RJP17881.1"/>
    <property type="molecule type" value="Genomic_DNA"/>
</dbReference>
<reference evidence="2 3" key="1">
    <citation type="journal article" date="2017" name="ISME J.">
        <title>Energy and carbon metabolisms in a deep terrestrial subsurface fluid microbial community.</title>
        <authorList>
            <person name="Momper L."/>
            <person name="Jungbluth S.P."/>
            <person name="Lee M.D."/>
            <person name="Amend J.P."/>
        </authorList>
    </citation>
    <scope>NUCLEOTIDE SEQUENCE [LARGE SCALE GENOMIC DNA]</scope>
    <source>
        <strain evidence="2">SURF_5</strain>
    </source>
</reference>
<dbReference type="InterPro" id="IPR008136">
    <property type="entry name" value="CinA_C"/>
</dbReference>
<dbReference type="Pfam" id="PF02464">
    <property type="entry name" value="CinA"/>
    <property type="match status" value="1"/>
</dbReference>
<evidence type="ECO:0000313" key="2">
    <source>
        <dbReference type="EMBL" id="RJP17881.1"/>
    </source>
</evidence>
<proteinExistence type="predicted"/>
<dbReference type="NCBIfam" id="TIGR00199">
    <property type="entry name" value="PncC_domain"/>
    <property type="match status" value="1"/>
</dbReference>
<organism evidence="2 3">
    <name type="scientific">Abyssobacteria bacterium (strain SURF_5)</name>
    <dbReference type="NCBI Taxonomy" id="2093360"/>
    <lineage>
        <taxon>Bacteria</taxon>
        <taxon>Pseudomonadati</taxon>
        <taxon>Candidatus Hydrogenedentota</taxon>
        <taxon>Candidatus Abyssobacteria</taxon>
    </lineage>
</organism>
<protein>
    <submittedName>
        <fullName evidence="2">CinA family protein</fullName>
    </submittedName>
</protein>
<dbReference type="InterPro" id="IPR036653">
    <property type="entry name" value="CinA-like_C"/>
</dbReference>
<gene>
    <name evidence="2" type="ORF">C4520_15510</name>
</gene>
<dbReference type="AlphaFoldDB" id="A0A3A4NQS2"/>
<dbReference type="Proteomes" id="UP000265882">
    <property type="component" value="Unassembled WGS sequence"/>
</dbReference>
<accession>A0A3A4NQS2</accession>
<dbReference type="Gene3D" id="3.90.950.20">
    <property type="entry name" value="CinA-like"/>
    <property type="match status" value="1"/>
</dbReference>
<comment type="caution">
    <text evidence="2">The sequence shown here is derived from an EMBL/GenBank/DDBJ whole genome shotgun (WGS) entry which is preliminary data.</text>
</comment>
<sequence>MKIEREIGILLREKGQTLAAAESCTGGLIAHRITNIPGSSDYFERGYVVYSNKAKTELLGVDPRLIRRHGAVSPEVARAMAEGARRAAGTDYSVGVTGIAGPTRDRSAKPVGLVFIAVCGPRGKARVEKCNFKGTRLQIKNESADRAFEMLRKFVKRERMSS</sequence>
<feature type="domain" description="CinA C-terminal" evidence="1">
    <location>
        <begin position="2"/>
        <end position="154"/>
    </location>
</feature>
<dbReference type="SUPFAM" id="SSF142433">
    <property type="entry name" value="CinA-like"/>
    <property type="match status" value="1"/>
</dbReference>
<evidence type="ECO:0000313" key="3">
    <source>
        <dbReference type="Proteomes" id="UP000265882"/>
    </source>
</evidence>